<name>A0A379LP86_9GAMM</name>
<accession>A0A379LP86</accession>
<organism evidence="1 2">
    <name type="scientific">Psychrobacter phenylpyruvicus</name>
    <dbReference type="NCBI Taxonomy" id="29432"/>
    <lineage>
        <taxon>Bacteria</taxon>
        <taxon>Pseudomonadati</taxon>
        <taxon>Pseudomonadota</taxon>
        <taxon>Gammaproteobacteria</taxon>
        <taxon>Moraxellales</taxon>
        <taxon>Moraxellaceae</taxon>
        <taxon>Psychrobacter</taxon>
    </lineage>
</organism>
<protein>
    <submittedName>
        <fullName evidence="1">Uncharacterized protein</fullName>
    </submittedName>
</protein>
<dbReference type="AlphaFoldDB" id="A0A379LP86"/>
<evidence type="ECO:0000313" key="1">
    <source>
        <dbReference type="EMBL" id="SUD92363.1"/>
    </source>
</evidence>
<keyword evidence="2" id="KW-1185">Reference proteome</keyword>
<sequence length="51" mass="5918">MILKSFEASSFEIVENDTTANAWIDEFISQGMSGWQDIDDPIDLWLKERHS</sequence>
<proteinExistence type="predicted"/>
<dbReference type="Proteomes" id="UP000254123">
    <property type="component" value="Unassembled WGS sequence"/>
</dbReference>
<evidence type="ECO:0000313" key="2">
    <source>
        <dbReference type="Proteomes" id="UP000254123"/>
    </source>
</evidence>
<dbReference type="EMBL" id="UGVC01000001">
    <property type="protein sequence ID" value="SUD92363.1"/>
    <property type="molecule type" value="Genomic_DNA"/>
</dbReference>
<reference evidence="1 2" key="1">
    <citation type="submission" date="2018-06" db="EMBL/GenBank/DDBJ databases">
        <authorList>
            <consortium name="Pathogen Informatics"/>
            <person name="Doyle S."/>
        </authorList>
    </citation>
    <scope>NUCLEOTIDE SEQUENCE [LARGE SCALE GENOMIC DNA]</scope>
    <source>
        <strain evidence="1 2">NCTC10526</strain>
    </source>
</reference>
<gene>
    <name evidence="1" type="ORF">NCTC10526_02761</name>
</gene>
<dbReference type="RefSeq" id="WP_172462169.1">
    <property type="nucleotide sequence ID" value="NZ_UGVC01000001.1"/>
</dbReference>